<accession>A0A4U6QAR1</accession>
<proteinExistence type="predicted"/>
<dbReference type="Pfam" id="PF06724">
    <property type="entry name" value="DUF1206"/>
    <property type="match status" value="3"/>
</dbReference>
<keyword evidence="1" id="KW-1133">Transmembrane helix</keyword>
<feature type="domain" description="DUF1206" evidence="2">
    <location>
        <begin position="110"/>
        <end position="179"/>
    </location>
</feature>
<feature type="transmembrane region" description="Helical" evidence="1">
    <location>
        <begin position="202"/>
        <end position="221"/>
    </location>
</feature>
<comment type="caution">
    <text evidence="3">The sequence shown here is derived from an EMBL/GenBank/DDBJ whole genome shotgun (WGS) entry which is preliminary data.</text>
</comment>
<feature type="domain" description="DUF1206" evidence="2">
    <location>
        <begin position="200"/>
        <end position="267"/>
    </location>
</feature>
<keyword evidence="1" id="KW-0812">Transmembrane</keyword>
<dbReference type="InterPro" id="IPR009597">
    <property type="entry name" value="DUF1206"/>
</dbReference>
<dbReference type="AlphaFoldDB" id="A0A4U6QAR1"/>
<reference evidence="3 4" key="1">
    <citation type="submission" date="2019-05" db="EMBL/GenBank/DDBJ databases">
        <title>Nakamurella sp. N5BH11, whole genome shotgun sequence.</title>
        <authorList>
            <person name="Tuo L."/>
        </authorList>
    </citation>
    <scope>NUCLEOTIDE SEQUENCE [LARGE SCALE GENOMIC DNA]</scope>
    <source>
        <strain evidence="3 4">N5BH11</strain>
    </source>
</reference>
<gene>
    <name evidence="3" type="ORF">FDO65_19775</name>
</gene>
<organism evidence="3 4">
    <name type="scientific">Nakamurella flava</name>
    <dbReference type="NCBI Taxonomy" id="2576308"/>
    <lineage>
        <taxon>Bacteria</taxon>
        <taxon>Bacillati</taxon>
        <taxon>Actinomycetota</taxon>
        <taxon>Actinomycetes</taxon>
        <taxon>Nakamurellales</taxon>
        <taxon>Nakamurellaceae</taxon>
        <taxon>Nakamurella</taxon>
    </lineage>
</organism>
<keyword evidence="4" id="KW-1185">Reference proteome</keyword>
<feature type="domain" description="DUF1206" evidence="2">
    <location>
        <begin position="26"/>
        <end position="93"/>
    </location>
</feature>
<feature type="transmembrane region" description="Helical" evidence="1">
    <location>
        <begin position="147"/>
        <end position="171"/>
    </location>
</feature>
<dbReference type="RefSeq" id="WP_137451439.1">
    <property type="nucleotide sequence ID" value="NZ_SZZH01000006.1"/>
</dbReference>
<evidence type="ECO:0000313" key="3">
    <source>
        <dbReference type="EMBL" id="TKV57053.1"/>
    </source>
</evidence>
<feature type="transmembrane region" description="Helical" evidence="1">
    <location>
        <begin position="69"/>
        <end position="90"/>
    </location>
</feature>
<protein>
    <submittedName>
        <fullName evidence="3">DUF1206 domain-containing protein</fullName>
    </submittedName>
</protein>
<name>A0A4U6QAR1_9ACTN</name>
<evidence type="ECO:0000256" key="1">
    <source>
        <dbReference type="SAM" id="Phobius"/>
    </source>
</evidence>
<feature type="transmembrane region" description="Helical" evidence="1">
    <location>
        <begin position="110"/>
        <end position="127"/>
    </location>
</feature>
<dbReference type="EMBL" id="SZZH01000006">
    <property type="protein sequence ID" value="TKV57053.1"/>
    <property type="molecule type" value="Genomic_DNA"/>
</dbReference>
<keyword evidence="1" id="KW-0472">Membrane</keyword>
<feature type="transmembrane region" description="Helical" evidence="1">
    <location>
        <begin position="241"/>
        <end position="264"/>
    </location>
</feature>
<dbReference type="Proteomes" id="UP000306985">
    <property type="component" value="Unassembled WGS sequence"/>
</dbReference>
<sequence>MTAAGTARRAGADAAGSRPLRILITVGLVAYGLVHLLVGWLALQIAFGAGGSGEADQQGALATLAGQPFGAVLLWVTAVGLFALVVWQGLEAAIGHRNVDDEKKRLGRRVGSAGRAVVYAGLGWAAVKTVTGAGSSGGDQKQEGLTAQLLGMGFGRFLVGAVGIAVLVVAGRQIWKGARKKFTRDLAGGAAHWVVRLGQVGYIAKGAALAVVGGLFVWAAVTYDPAKAGGMDDALRTVHDAPFGAVLLAVLALGVIAFGGYCFVWARHPRVTADEGSADR</sequence>
<feature type="transmembrane region" description="Helical" evidence="1">
    <location>
        <begin position="20"/>
        <end position="49"/>
    </location>
</feature>
<dbReference type="OrthoDB" id="4552598at2"/>
<evidence type="ECO:0000259" key="2">
    <source>
        <dbReference type="Pfam" id="PF06724"/>
    </source>
</evidence>
<evidence type="ECO:0000313" key="4">
    <source>
        <dbReference type="Proteomes" id="UP000306985"/>
    </source>
</evidence>